<evidence type="ECO:0000313" key="4">
    <source>
        <dbReference type="Proteomes" id="UP000324222"/>
    </source>
</evidence>
<sequence>MSDQLVGHWYLTLSGSNSEVFQHNCVHSVLKMLYEYNVQRFNNGEMGAVNGMNPNGTIDRYTMQSEEMWVGVTYGLAATMIIEGMVEEGFKTAEGVYRTVYEKIGLGFETPEALYGQHKYRAIGYMRPLSIWSMYWAYTLHQRKKNNASVSDDAVQRDNPFPEEPVKRTRPVADDSDSSDVSQ</sequence>
<dbReference type="Proteomes" id="UP000324222">
    <property type="component" value="Unassembled WGS sequence"/>
</dbReference>
<feature type="domain" description="Glycosyl-hydrolase family 116 catalytic region" evidence="2">
    <location>
        <begin position="1"/>
        <end position="134"/>
    </location>
</feature>
<dbReference type="OrthoDB" id="730489at2759"/>
<proteinExistence type="predicted"/>
<comment type="caution">
    <text evidence="3">The sequence shown here is derived from an EMBL/GenBank/DDBJ whole genome shotgun (WGS) entry which is preliminary data.</text>
</comment>
<dbReference type="PANTHER" id="PTHR12654">
    <property type="entry name" value="BILE ACID BETA-GLUCOSIDASE-RELATED"/>
    <property type="match status" value="1"/>
</dbReference>
<dbReference type="InterPro" id="IPR006775">
    <property type="entry name" value="GH116_catalytic"/>
</dbReference>
<dbReference type="Pfam" id="PF04685">
    <property type="entry name" value="DUF608"/>
    <property type="match status" value="1"/>
</dbReference>
<dbReference type="GO" id="GO:0008422">
    <property type="term" value="F:beta-glucosidase activity"/>
    <property type="evidence" value="ECO:0007669"/>
    <property type="project" value="TreeGrafter"/>
</dbReference>
<feature type="compositionally biased region" description="Basic and acidic residues" evidence="1">
    <location>
        <begin position="164"/>
        <end position="173"/>
    </location>
</feature>
<name>A0A5B7IN63_PORTR</name>
<reference evidence="3 4" key="1">
    <citation type="submission" date="2019-05" db="EMBL/GenBank/DDBJ databases">
        <title>Another draft genome of Portunus trituberculatus and its Hox gene families provides insights of decapod evolution.</title>
        <authorList>
            <person name="Jeong J.-H."/>
            <person name="Song I."/>
            <person name="Kim S."/>
            <person name="Choi T."/>
            <person name="Kim D."/>
            <person name="Ryu S."/>
            <person name="Kim W."/>
        </authorList>
    </citation>
    <scope>NUCLEOTIDE SEQUENCE [LARGE SCALE GENOMIC DNA]</scope>
    <source>
        <tissue evidence="3">Muscle</tissue>
    </source>
</reference>
<accession>A0A5B7IN63</accession>
<protein>
    <submittedName>
        <fullName evidence="3">Non-lysosomal glucosylceramidase</fullName>
    </submittedName>
</protein>
<dbReference type="AlphaFoldDB" id="A0A5B7IN63"/>
<dbReference type="EMBL" id="VSRR010072845">
    <property type="protein sequence ID" value="MPC86881.1"/>
    <property type="molecule type" value="Genomic_DNA"/>
</dbReference>
<evidence type="ECO:0000256" key="1">
    <source>
        <dbReference type="SAM" id="MobiDB-lite"/>
    </source>
</evidence>
<keyword evidence="4" id="KW-1185">Reference proteome</keyword>
<organism evidence="3 4">
    <name type="scientific">Portunus trituberculatus</name>
    <name type="common">Swimming crab</name>
    <name type="synonym">Neptunus trituberculatus</name>
    <dbReference type="NCBI Taxonomy" id="210409"/>
    <lineage>
        <taxon>Eukaryota</taxon>
        <taxon>Metazoa</taxon>
        <taxon>Ecdysozoa</taxon>
        <taxon>Arthropoda</taxon>
        <taxon>Crustacea</taxon>
        <taxon>Multicrustacea</taxon>
        <taxon>Malacostraca</taxon>
        <taxon>Eumalacostraca</taxon>
        <taxon>Eucarida</taxon>
        <taxon>Decapoda</taxon>
        <taxon>Pleocyemata</taxon>
        <taxon>Brachyura</taxon>
        <taxon>Eubrachyura</taxon>
        <taxon>Portunoidea</taxon>
        <taxon>Portunidae</taxon>
        <taxon>Portuninae</taxon>
        <taxon>Portunus</taxon>
    </lineage>
</organism>
<dbReference type="PANTHER" id="PTHR12654:SF0">
    <property type="entry name" value="NON-LYSOSOMAL GLUCOSYLCERAMIDASE"/>
    <property type="match status" value="1"/>
</dbReference>
<feature type="region of interest" description="Disordered" evidence="1">
    <location>
        <begin position="147"/>
        <end position="183"/>
    </location>
</feature>
<evidence type="ECO:0000313" key="3">
    <source>
        <dbReference type="EMBL" id="MPC86881.1"/>
    </source>
</evidence>
<feature type="compositionally biased region" description="Acidic residues" evidence="1">
    <location>
        <begin position="174"/>
        <end position="183"/>
    </location>
</feature>
<evidence type="ECO:0000259" key="2">
    <source>
        <dbReference type="Pfam" id="PF04685"/>
    </source>
</evidence>
<gene>
    <name evidence="3" type="primary">Gba2_1</name>
    <name evidence="3" type="ORF">E2C01_081719</name>
</gene>
<dbReference type="InterPro" id="IPR052566">
    <property type="entry name" value="Non-lysos_glucosylceramidase"/>
</dbReference>